<evidence type="ECO:0000313" key="1">
    <source>
        <dbReference type="EMBL" id="KND98783.1"/>
    </source>
</evidence>
<comment type="caution">
    <text evidence="1">The sequence shown here is derived from an EMBL/GenBank/DDBJ whole genome shotgun (WGS) entry which is preliminary data.</text>
</comment>
<evidence type="ECO:0000313" key="2">
    <source>
        <dbReference type="Proteomes" id="UP000037122"/>
    </source>
</evidence>
<dbReference type="Proteomes" id="UP000037122">
    <property type="component" value="Unassembled WGS sequence"/>
</dbReference>
<sequence length="56" mass="6227">MLAELAASLASSDQCNIRCGNQVTAAFVVQPVTDSQEWRKTLWDLDDTVLLLFLKT</sequence>
<protein>
    <submittedName>
        <fullName evidence="1">Uncharacterized protein</fullName>
    </submittedName>
</protein>
<gene>
    <name evidence="1" type="ORF">QG37_04693</name>
</gene>
<organism evidence="1 2">
    <name type="scientific">Candidozyma auris</name>
    <name type="common">Yeast</name>
    <name type="synonym">Candida auris</name>
    <dbReference type="NCBI Taxonomy" id="498019"/>
    <lineage>
        <taxon>Eukaryota</taxon>
        <taxon>Fungi</taxon>
        <taxon>Dikarya</taxon>
        <taxon>Ascomycota</taxon>
        <taxon>Saccharomycotina</taxon>
        <taxon>Pichiomycetes</taxon>
        <taxon>Metschnikowiaceae</taxon>
        <taxon>Candidozyma</taxon>
    </lineage>
</organism>
<reference evidence="2" key="1">
    <citation type="journal article" date="2015" name="BMC Genomics">
        <title>Draft genome of a commonly misdiagnosed multidrug resistant pathogen Candida auris.</title>
        <authorList>
            <person name="Chatterjee S."/>
            <person name="Alampalli S.V."/>
            <person name="Nageshan R.K."/>
            <person name="Chettiar S.T."/>
            <person name="Joshi S."/>
            <person name="Tatu U.S."/>
        </authorList>
    </citation>
    <scope>NUCLEOTIDE SEQUENCE [LARGE SCALE GENOMIC DNA]</scope>
    <source>
        <strain evidence="2">6684</strain>
    </source>
</reference>
<name>A0A0L0NXS3_CANAR</name>
<dbReference type="VEuPathDB" id="FungiDB:QG37_04693"/>
<dbReference type="AlphaFoldDB" id="A0A0L0NXS3"/>
<dbReference type="EMBL" id="LGST01000031">
    <property type="protein sequence ID" value="KND98783.1"/>
    <property type="molecule type" value="Genomic_DNA"/>
</dbReference>
<accession>A0A0L0NXS3</accession>
<proteinExistence type="predicted"/>